<feature type="region of interest" description="Disordered" evidence="1">
    <location>
        <begin position="45"/>
        <end position="82"/>
    </location>
</feature>
<dbReference type="Pfam" id="PF03597">
    <property type="entry name" value="FixS"/>
    <property type="match status" value="1"/>
</dbReference>
<feature type="transmembrane region" description="Helical" evidence="2">
    <location>
        <begin position="6"/>
        <end position="26"/>
    </location>
</feature>
<protein>
    <recommendedName>
        <fullName evidence="5">Cytochrome oxidase maturation protein, cbb3-type</fullName>
    </recommendedName>
</protein>
<dbReference type="EMBL" id="BMZC01000005">
    <property type="protein sequence ID" value="GGZ62124.1"/>
    <property type="molecule type" value="Genomic_DNA"/>
</dbReference>
<gene>
    <name evidence="3" type="ORF">GCM10011274_20100</name>
</gene>
<keyword evidence="2" id="KW-0812">Transmembrane</keyword>
<comment type="caution">
    <text evidence="3">The sequence shown here is derived from an EMBL/GenBank/DDBJ whole genome shotgun (WGS) entry which is preliminary data.</text>
</comment>
<evidence type="ECO:0000256" key="1">
    <source>
        <dbReference type="SAM" id="MobiDB-lite"/>
    </source>
</evidence>
<reference evidence="3" key="1">
    <citation type="journal article" date="2014" name="Int. J. Syst. Evol. Microbiol.">
        <title>Complete genome sequence of Corynebacterium casei LMG S-19264T (=DSM 44701T), isolated from a smear-ripened cheese.</title>
        <authorList>
            <consortium name="US DOE Joint Genome Institute (JGI-PGF)"/>
            <person name="Walter F."/>
            <person name="Albersmeier A."/>
            <person name="Kalinowski J."/>
            <person name="Ruckert C."/>
        </authorList>
    </citation>
    <scope>NUCLEOTIDE SEQUENCE</scope>
    <source>
        <strain evidence="3">KCTC 32337</strain>
    </source>
</reference>
<evidence type="ECO:0000313" key="3">
    <source>
        <dbReference type="EMBL" id="GGZ62124.1"/>
    </source>
</evidence>
<dbReference type="NCBIfam" id="TIGR00847">
    <property type="entry name" value="ccoS"/>
    <property type="match status" value="1"/>
</dbReference>
<evidence type="ECO:0000313" key="4">
    <source>
        <dbReference type="Proteomes" id="UP000622604"/>
    </source>
</evidence>
<evidence type="ECO:0000256" key="2">
    <source>
        <dbReference type="SAM" id="Phobius"/>
    </source>
</evidence>
<organism evidence="3 4">
    <name type="scientific">Paraglaciecola chathamensis</name>
    <dbReference type="NCBI Taxonomy" id="368405"/>
    <lineage>
        <taxon>Bacteria</taxon>
        <taxon>Pseudomonadati</taxon>
        <taxon>Pseudomonadota</taxon>
        <taxon>Gammaproteobacteria</taxon>
        <taxon>Alteromonadales</taxon>
        <taxon>Alteromonadaceae</taxon>
        <taxon>Paraglaciecola</taxon>
    </lineage>
</organism>
<dbReference type="Proteomes" id="UP000622604">
    <property type="component" value="Unassembled WGS sequence"/>
</dbReference>
<reference evidence="3" key="2">
    <citation type="submission" date="2020-09" db="EMBL/GenBank/DDBJ databases">
        <authorList>
            <person name="Sun Q."/>
            <person name="Kim S."/>
        </authorList>
    </citation>
    <scope>NUCLEOTIDE SEQUENCE</scope>
    <source>
        <strain evidence="3">KCTC 32337</strain>
    </source>
</reference>
<keyword evidence="2" id="KW-0472">Membrane</keyword>
<dbReference type="PANTHER" id="PTHR41532">
    <property type="entry name" value="FIXS PROTEIN"/>
    <property type="match status" value="1"/>
</dbReference>
<evidence type="ECO:0008006" key="5">
    <source>
        <dbReference type="Google" id="ProtNLM"/>
    </source>
</evidence>
<dbReference type="PANTHER" id="PTHR41532:SF1">
    <property type="entry name" value="FIXS PROTEIN"/>
    <property type="match status" value="1"/>
</dbReference>
<keyword evidence="2" id="KW-1133">Transmembrane helix</keyword>
<proteinExistence type="predicted"/>
<feature type="compositionally biased region" description="Basic and acidic residues" evidence="1">
    <location>
        <begin position="45"/>
        <end position="73"/>
    </location>
</feature>
<dbReference type="InterPro" id="IPR004714">
    <property type="entry name" value="Cyt_oxidase_maturation_cbb3"/>
</dbReference>
<name>A0A8H9M3L1_9ALTE</name>
<dbReference type="RefSeq" id="WP_013753805.1">
    <property type="nucleotide sequence ID" value="NZ_BMZC01000005.1"/>
</dbReference>
<dbReference type="AlphaFoldDB" id="A0A8H9M3L1"/>
<sequence>MSIIYILIPLAIIIVSLAIGIFFWAVKSNQFEDLERHGYSILFDDDLKSPATSDDKTSDKTPEVNQGVEEKKQQSIAPNDQP</sequence>
<accession>A0A8H9M3L1</accession>